<evidence type="ECO:0000259" key="9">
    <source>
        <dbReference type="Pfam" id="PF00361"/>
    </source>
</evidence>
<gene>
    <name evidence="10" type="ORF">BOW51_09295</name>
</gene>
<dbReference type="Proteomes" id="UP000190896">
    <property type="component" value="Unassembled WGS sequence"/>
</dbReference>
<evidence type="ECO:0000256" key="7">
    <source>
        <dbReference type="RuleBase" id="RU000320"/>
    </source>
</evidence>
<feature type="transmembrane region" description="Helical" evidence="8">
    <location>
        <begin position="6"/>
        <end position="22"/>
    </location>
</feature>
<dbReference type="EMBL" id="MPRJ01000060">
    <property type="protein sequence ID" value="OOZ36013.1"/>
    <property type="molecule type" value="Genomic_DNA"/>
</dbReference>
<comment type="subcellular location">
    <subcellularLocation>
        <location evidence="1">Cell membrane</location>
        <topology evidence="1">Multi-pass membrane protein</topology>
    </subcellularLocation>
    <subcellularLocation>
        <location evidence="7">Membrane</location>
        <topology evidence="7">Multi-pass membrane protein</topology>
    </subcellularLocation>
</comment>
<organism evidence="10 11">
    <name type="scientific">Solemya velesiana gill symbiont</name>
    <dbReference type="NCBI Taxonomy" id="1918948"/>
    <lineage>
        <taxon>Bacteria</taxon>
        <taxon>Pseudomonadati</taxon>
        <taxon>Pseudomonadota</taxon>
        <taxon>Gammaproteobacteria</taxon>
        <taxon>sulfur-oxidizing symbionts</taxon>
    </lineage>
</organism>
<evidence type="ECO:0000256" key="4">
    <source>
        <dbReference type="ARBA" id="ARBA00022692"/>
    </source>
</evidence>
<feature type="transmembrane region" description="Helical" evidence="8">
    <location>
        <begin position="206"/>
        <end position="224"/>
    </location>
</feature>
<dbReference type="Pfam" id="PF00361">
    <property type="entry name" value="Proton_antipo_M"/>
    <property type="match status" value="1"/>
</dbReference>
<dbReference type="InterPro" id="IPR001750">
    <property type="entry name" value="ND/Mrp_TM"/>
</dbReference>
<feature type="transmembrane region" description="Helical" evidence="8">
    <location>
        <begin position="279"/>
        <end position="298"/>
    </location>
</feature>
<dbReference type="GO" id="GO:0008137">
    <property type="term" value="F:NADH dehydrogenase (ubiquinone) activity"/>
    <property type="evidence" value="ECO:0007669"/>
    <property type="project" value="InterPro"/>
</dbReference>
<feature type="transmembrane region" description="Helical" evidence="8">
    <location>
        <begin position="107"/>
        <end position="126"/>
    </location>
</feature>
<feature type="domain" description="NADH:quinone oxidoreductase/Mrp antiporter transmembrane" evidence="9">
    <location>
        <begin position="130"/>
        <end position="423"/>
    </location>
</feature>
<name>A0A1T2KT41_9GAMM</name>
<feature type="transmembrane region" description="Helical" evidence="8">
    <location>
        <begin position="161"/>
        <end position="186"/>
    </location>
</feature>
<sequence>MEHLPVLVVIIPLLTVPLCVLLDHPRLAWLAALASSWLSFAAAVGLVLQVSDTGPISYLLGSWEAPWGIEYRIDVLASYVLLIVTAMAALVLFAARESVRKDIPEARISRFYAAFMLAFAGLAGIVATGDAFNVFVFLEISSLATYALISMGKDRRALSAAFNYLVMGTIGATFILIGIGFLYMMTGTLNMADLAARLPEVADTRTVRAGFAFLAVGIGLKLALFPLHLWLPNAYAYAPCSVTAFLAATATKVAVYLLLRFMLQIFGLDFSLVLMPLDTLLLVLGLIGILSASMVAVYQGNIKRMFAYSSVAQIGYMVLGVGLATTTGITSAILHLFNHALMKGALFLALGGIAYRIGSTTIQDFSGLGRTMPWTMAGIVLGGLSLIGIPSTVGFISKWYLVLATLEEGLWPVALLVLIGSILAVVYIWKLVEAAYFGTPEGNPEIKEAPLSMLVPMWALVGANIYFGIHTDLSVGLASRAAAVLTGGAG</sequence>
<feature type="transmembrane region" description="Helical" evidence="8">
    <location>
        <begin position="236"/>
        <end position="259"/>
    </location>
</feature>
<evidence type="ECO:0000256" key="8">
    <source>
        <dbReference type="SAM" id="Phobius"/>
    </source>
</evidence>
<protein>
    <submittedName>
        <fullName evidence="10">Cation:proton antiporter</fullName>
    </submittedName>
</protein>
<dbReference type="InterPro" id="IPR050586">
    <property type="entry name" value="CPA3_Na-H_Antiporter_D"/>
</dbReference>
<keyword evidence="5 8" id="KW-1133">Transmembrane helix</keyword>
<keyword evidence="6 8" id="KW-0472">Membrane</keyword>
<evidence type="ECO:0000313" key="10">
    <source>
        <dbReference type="EMBL" id="OOZ36013.1"/>
    </source>
</evidence>
<proteinExistence type="inferred from homology"/>
<dbReference type="InterPro" id="IPR003918">
    <property type="entry name" value="NADH_UbQ_OxRdtase"/>
</dbReference>
<feature type="transmembrane region" description="Helical" evidence="8">
    <location>
        <begin position="376"/>
        <end position="397"/>
    </location>
</feature>
<dbReference type="PANTHER" id="PTHR42703:SF1">
    <property type="entry name" value="NA(+)_H(+) ANTIPORTER SUBUNIT D1"/>
    <property type="match status" value="1"/>
</dbReference>
<evidence type="ECO:0000313" key="11">
    <source>
        <dbReference type="Proteomes" id="UP000190896"/>
    </source>
</evidence>
<feature type="transmembrane region" description="Helical" evidence="8">
    <location>
        <begin position="409"/>
        <end position="429"/>
    </location>
</feature>
<evidence type="ECO:0000256" key="3">
    <source>
        <dbReference type="ARBA" id="ARBA00022475"/>
    </source>
</evidence>
<feature type="transmembrane region" description="Helical" evidence="8">
    <location>
        <begin position="449"/>
        <end position="469"/>
    </location>
</feature>
<evidence type="ECO:0000256" key="5">
    <source>
        <dbReference type="ARBA" id="ARBA00022989"/>
    </source>
</evidence>
<keyword evidence="3" id="KW-1003">Cell membrane</keyword>
<reference evidence="10 11" key="1">
    <citation type="submission" date="2016-11" db="EMBL/GenBank/DDBJ databases">
        <title>Mixed transmission modes and dynamic genome evolution in an obligate animal-bacterial symbiosis.</title>
        <authorList>
            <person name="Russell S.L."/>
            <person name="Corbett-Detig R.B."/>
            <person name="Cavanaugh C.M."/>
        </authorList>
    </citation>
    <scope>NUCLEOTIDE SEQUENCE [LARGE SCALE GENOMIC DNA]</scope>
    <source>
        <strain evidence="10">Se-Cadez</strain>
    </source>
</reference>
<dbReference type="RefSeq" id="WP_078487740.1">
    <property type="nucleotide sequence ID" value="NZ_MPRJ01000060.1"/>
</dbReference>
<dbReference type="AlphaFoldDB" id="A0A1T2KT41"/>
<comment type="similarity">
    <text evidence="2">Belongs to the CPA3 antiporters (TC 2.A.63) subunit D family.</text>
</comment>
<feature type="transmembrane region" description="Helical" evidence="8">
    <location>
        <begin position="71"/>
        <end position="95"/>
    </location>
</feature>
<evidence type="ECO:0000256" key="6">
    <source>
        <dbReference type="ARBA" id="ARBA00023136"/>
    </source>
</evidence>
<feature type="transmembrane region" description="Helical" evidence="8">
    <location>
        <begin position="132"/>
        <end position="149"/>
    </location>
</feature>
<dbReference type="OrthoDB" id="9768329at2"/>
<evidence type="ECO:0000256" key="1">
    <source>
        <dbReference type="ARBA" id="ARBA00004651"/>
    </source>
</evidence>
<feature type="transmembrane region" description="Helical" evidence="8">
    <location>
        <begin position="29"/>
        <end position="51"/>
    </location>
</feature>
<accession>A0A1T2KT41</accession>
<dbReference type="GO" id="GO:0005886">
    <property type="term" value="C:plasma membrane"/>
    <property type="evidence" value="ECO:0007669"/>
    <property type="project" value="UniProtKB-SubCell"/>
</dbReference>
<keyword evidence="4 7" id="KW-0812">Transmembrane</keyword>
<evidence type="ECO:0000256" key="2">
    <source>
        <dbReference type="ARBA" id="ARBA00005346"/>
    </source>
</evidence>
<dbReference type="GO" id="GO:0042773">
    <property type="term" value="P:ATP synthesis coupled electron transport"/>
    <property type="evidence" value="ECO:0007669"/>
    <property type="project" value="InterPro"/>
</dbReference>
<keyword evidence="11" id="KW-1185">Reference proteome</keyword>
<dbReference type="PANTHER" id="PTHR42703">
    <property type="entry name" value="NADH DEHYDROGENASE"/>
    <property type="match status" value="1"/>
</dbReference>
<comment type="caution">
    <text evidence="10">The sequence shown here is derived from an EMBL/GenBank/DDBJ whole genome shotgun (WGS) entry which is preliminary data.</text>
</comment>
<dbReference type="PRINTS" id="PR01437">
    <property type="entry name" value="NUOXDRDTASE4"/>
</dbReference>